<dbReference type="AlphaFoldDB" id="A0A495IVE0"/>
<comment type="caution">
    <text evidence="1">The sequence shown here is derived from an EMBL/GenBank/DDBJ whole genome shotgun (WGS) entry which is preliminary data.</text>
</comment>
<keyword evidence="2" id="KW-1185">Reference proteome</keyword>
<proteinExistence type="predicted"/>
<name>A0A495IVE0_9SPHI</name>
<accession>A0A495IVE0</accession>
<evidence type="ECO:0000313" key="1">
    <source>
        <dbReference type="EMBL" id="RKR80727.1"/>
    </source>
</evidence>
<evidence type="ECO:0000313" key="2">
    <source>
        <dbReference type="Proteomes" id="UP000268007"/>
    </source>
</evidence>
<protein>
    <submittedName>
        <fullName evidence="1">Uncharacterized protein</fullName>
    </submittedName>
</protein>
<reference evidence="1 2" key="1">
    <citation type="submission" date="2018-10" db="EMBL/GenBank/DDBJ databases">
        <title>Genomic Encyclopedia of Archaeal and Bacterial Type Strains, Phase II (KMG-II): from individual species to whole genera.</title>
        <authorList>
            <person name="Goeker M."/>
        </authorList>
    </citation>
    <scope>NUCLEOTIDE SEQUENCE [LARGE SCALE GENOMIC DNA]</scope>
    <source>
        <strain evidence="1 2">DSM 18602</strain>
    </source>
</reference>
<sequence length="149" mass="17644">MRQNIHRHYTPDFAVLLDNGTCFITEVKHSYNDMLDGRVHEKLEAMIKFCENSGMGLLLTNGRHSVNYLRNYPYRRDVEAVIQNKLDEGNGETISFAEFKKIKDKYNLKTVEFLAMVFKNNWGYYSFPFNLTLKSQYSLFRKKVINRLK</sequence>
<dbReference type="Proteomes" id="UP000268007">
    <property type="component" value="Unassembled WGS sequence"/>
</dbReference>
<organism evidence="1 2">
    <name type="scientific">Mucilaginibacter gracilis</name>
    <dbReference type="NCBI Taxonomy" id="423350"/>
    <lineage>
        <taxon>Bacteria</taxon>
        <taxon>Pseudomonadati</taxon>
        <taxon>Bacteroidota</taxon>
        <taxon>Sphingobacteriia</taxon>
        <taxon>Sphingobacteriales</taxon>
        <taxon>Sphingobacteriaceae</taxon>
        <taxon>Mucilaginibacter</taxon>
    </lineage>
</organism>
<gene>
    <name evidence="1" type="ORF">BDD43_0859</name>
</gene>
<dbReference type="EMBL" id="RBKU01000001">
    <property type="protein sequence ID" value="RKR80727.1"/>
    <property type="molecule type" value="Genomic_DNA"/>
</dbReference>